<protein>
    <submittedName>
        <fullName evidence="5">GntR family transcriptional regulator</fullName>
    </submittedName>
</protein>
<reference evidence="5" key="1">
    <citation type="submission" date="2021-11" db="EMBL/GenBank/DDBJ databases">
        <title>Genome sequence.</title>
        <authorList>
            <person name="Sun Q."/>
        </authorList>
    </citation>
    <scope>NUCLEOTIDE SEQUENCE</scope>
    <source>
        <strain evidence="5">JC732</strain>
    </source>
</reference>
<name>A0A9X1SGW6_9BACT</name>
<dbReference type="SUPFAM" id="SSF48008">
    <property type="entry name" value="GntR ligand-binding domain-like"/>
    <property type="match status" value="1"/>
</dbReference>
<keyword evidence="6" id="KW-1185">Reference proteome</keyword>
<gene>
    <name evidence="5" type="ORF">LOC68_19550</name>
</gene>
<dbReference type="EMBL" id="JAJKFT010000010">
    <property type="protein sequence ID" value="MCC9630595.1"/>
    <property type="molecule type" value="Genomic_DNA"/>
</dbReference>
<evidence type="ECO:0000256" key="2">
    <source>
        <dbReference type="ARBA" id="ARBA00023125"/>
    </source>
</evidence>
<evidence type="ECO:0000313" key="5">
    <source>
        <dbReference type="EMBL" id="MCC9630595.1"/>
    </source>
</evidence>
<sequence>MMSITTYIYEDLKARLSSDEELPVQLTLESLADFYEVSFSPVRSAVDQLIKQGYLEKGEDRRLTPKATRKRSSKISDAALPAPPQDMYEVIANNLVRLSLDGEAIDLREEATAKQYGISRSALRIIFNRLAGAGLIEHIPRRGWRLRPFRQKDLQAFLEVRELLELKALELAQPHLIEDDLRKILAGNILPASENDLPKIDNTLHAYIIEKGDNVYIQDFFQRQGRYYDILFNWEELDRDAAIETVEQHQAILNALLAKDWPAARNALSYHIQNNHPVLSKIRPKTES</sequence>
<dbReference type="Pfam" id="PF07729">
    <property type="entry name" value="FCD"/>
    <property type="match status" value="1"/>
</dbReference>
<keyword evidence="2" id="KW-0238">DNA-binding</keyword>
<dbReference type="SMART" id="SM00895">
    <property type="entry name" value="FCD"/>
    <property type="match status" value="1"/>
</dbReference>
<evidence type="ECO:0000313" key="6">
    <source>
        <dbReference type="Proteomes" id="UP001139103"/>
    </source>
</evidence>
<dbReference type="InterPro" id="IPR036390">
    <property type="entry name" value="WH_DNA-bd_sf"/>
</dbReference>
<comment type="caution">
    <text evidence="5">The sequence shown here is derived from an EMBL/GenBank/DDBJ whole genome shotgun (WGS) entry which is preliminary data.</text>
</comment>
<dbReference type="InterPro" id="IPR008920">
    <property type="entry name" value="TF_FadR/GntR_C"/>
</dbReference>
<dbReference type="Gene3D" id="1.10.10.10">
    <property type="entry name" value="Winged helix-like DNA-binding domain superfamily/Winged helix DNA-binding domain"/>
    <property type="match status" value="2"/>
</dbReference>
<proteinExistence type="predicted"/>
<keyword evidence="1" id="KW-0805">Transcription regulation</keyword>
<organism evidence="5 6">
    <name type="scientific">Blastopirellula sediminis</name>
    <dbReference type="NCBI Taxonomy" id="2894196"/>
    <lineage>
        <taxon>Bacteria</taxon>
        <taxon>Pseudomonadati</taxon>
        <taxon>Planctomycetota</taxon>
        <taxon>Planctomycetia</taxon>
        <taxon>Pirellulales</taxon>
        <taxon>Pirellulaceae</taxon>
        <taxon>Blastopirellula</taxon>
    </lineage>
</organism>
<dbReference type="AlphaFoldDB" id="A0A9X1SGW6"/>
<dbReference type="SUPFAM" id="SSF46785">
    <property type="entry name" value="Winged helix' DNA-binding domain"/>
    <property type="match status" value="2"/>
</dbReference>
<dbReference type="PANTHER" id="PTHR43537:SF51">
    <property type="entry name" value="HTH-TYPE TRANSCRIPTIONAL REGULATOR LGOR-RELATED"/>
    <property type="match status" value="1"/>
</dbReference>
<dbReference type="InterPro" id="IPR036388">
    <property type="entry name" value="WH-like_DNA-bd_sf"/>
</dbReference>
<dbReference type="RefSeq" id="WP_230221859.1">
    <property type="nucleotide sequence ID" value="NZ_JAJKFT010000010.1"/>
</dbReference>
<dbReference type="Proteomes" id="UP001139103">
    <property type="component" value="Unassembled WGS sequence"/>
</dbReference>
<dbReference type="PANTHER" id="PTHR43537">
    <property type="entry name" value="TRANSCRIPTIONAL REGULATOR, GNTR FAMILY"/>
    <property type="match status" value="1"/>
</dbReference>
<dbReference type="GO" id="GO:0003677">
    <property type="term" value="F:DNA binding"/>
    <property type="evidence" value="ECO:0007669"/>
    <property type="project" value="UniProtKB-KW"/>
</dbReference>
<evidence type="ECO:0000256" key="1">
    <source>
        <dbReference type="ARBA" id="ARBA00023015"/>
    </source>
</evidence>
<feature type="domain" description="GntR C-terminal" evidence="4">
    <location>
        <begin position="156"/>
        <end position="274"/>
    </location>
</feature>
<keyword evidence="3" id="KW-0804">Transcription</keyword>
<dbReference type="InterPro" id="IPR011711">
    <property type="entry name" value="GntR_C"/>
</dbReference>
<dbReference type="Gene3D" id="1.20.120.530">
    <property type="entry name" value="GntR ligand-binding domain-like"/>
    <property type="match status" value="1"/>
</dbReference>
<evidence type="ECO:0000259" key="4">
    <source>
        <dbReference type="SMART" id="SM00895"/>
    </source>
</evidence>
<accession>A0A9X1SGW6</accession>
<evidence type="ECO:0000256" key="3">
    <source>
        <dbReference type="ARBA" id="ARBA00023163"/>
    </source>
</evidence>